<comment type="caution">
    <text evidence="1">The sequence shown here is derived from an EMBL/GenBank/DDBJ whole genome shotgun (WGS) entry which is preliminary data.</text>
</comment>
<protein>
    <submittedName>
        <fullName evidence="1">Uncharacterized protein</fullName>
    </submittedName>
</protein>
<dbReference type="EMBL" id="CAUOFW020005070">
    <property type="protein sequence ID" value="CAK9168480.1"/>
    <property type="molecule type" value="Genomic_DNA"/>
</dbReference>
<reference evidence="1 2" key="1">
    <citation type="submission" date="2024-02" db="EMBL/GenBank/DDBJ databases">
        <authorList>
            <person name="Vignale AGUSTIN F."/>
            <person name="Sosa J E."/>
            <person name="Modenutti C."/>
        </authorList>
    </citation>
    <scope>NUCLEOTIDE SEQUENCE [LARGE SCALE GENOMIC DNA]</scope>
</reference>
<dbReference type="PANTHER" id="PTHR45657:SF43">
    <property type="entry name" value="PHOSPHATIDYLINOSITOL_PHOSPHATIDYLCHOLINE TRANSFER PROTEIN SFH9"/>
    <property type="match status" value="1"/>
</dbReference>
<gene>
    <name evidence="1" type="ORF">ILEXP_LOCUS37872</name>
</gene>
<organism evidence="1 2">
    <name type="scientific">Ilex paraguariensis</name>
    <name type="common">yerba mate</name>
    <dbReference type="NCBI Taxonomy" id="185542"/>
    <lineage>
        <taxon>Eukaryota</taxon>
        <taxon>Viridiplantae</taxon>
        <taxon>Streptophyta</taxon>
        <taxon>Embryophyta</taxon>
        <taxon>Tracheophyta</taxon>
        <taxon>Spermatophyta</taxon>
        <taxon>Magnoliopsida</taxon>
        <taxon>eudicotyledons</taxon>
        <taxon>Gunneridae</taxon>
        <taxon>Pentapetalae</taxon>
        <taxon>asterids</taxon>
        <taxon>campanulids</taxon>
        <taxon>Aquifoliales</taxon>
        <taxon>Aquifoliaceae</taxon>
        <taxon>Ilex</taxon>
    </lineage>
</organism>
<proteinExistence type="predicted"/>
<evidence type="ECO:0000313" key="2">
    <source>
        <dbReference type="Proteomes" id="UP001642360"/>
    </source>
</evidence>
<dbReference type="Proteomes" id="UP001642360">
    <property type="component" value="Unassembled WGS sequence"/>
</dbReference>
<evidence type="ECO:0000313" key="1">
    <source>
        <dbReference type="EMBL" id="CAK9168480.1"/>
    </source>
</evidence>
<keyword evidence="2" id="KW-1185">Reference proteome</keyword>
<sequence>MTSPGSYNLAYVFEEQSFLIEPVGGGAGVEDVSPANDLTCNVTQWRLPRKSITSLVVDFILKLLAWIYLLLPRLGRFFVKTNVDMQLENQLKPELADLSSREQPDSRDKKEDLLHPCLQRLQNLEALVSDLLNKPTSIPPEKENMLHESLDRIKSIEYDLQKTKRALLATASKQVELAVSLESLRVNSLNETNTCWIRSCKSSPRGT</sequence>
<dbReference type="PANTHER" id="PTHR45657">
    <property type="entry name" value="CRAL-TRIO DOMAIN-CONTAINING PROTEIN YKL091C-RELATED"/>
    <property type="match status" value="1"/>
</dbReference>
<dbReference type="AlphaFoldDB" id="A0ABC8TGA5"/>
<dbReference type="InterPro" id="IPR051026">
    <property type="entry name" value="PI/PC_transfer"/>
</dbReference>
<name>A0ABC8TGA5_9AQUA</name>
<accession>A0ABC8TGA5</accession>